<protein>
    <submittedName>
        <fullName evidence="1">Uncharacterized protein</fullName>
    </submittedName>
</protein>
<proteinExistence type="predicted"/>
<reference evidence="1" key="2">
    <citation type="journal article" date="2015" name="Fish Shellfish Immunol.">
        <title>Early steps in the European eel (Anguilla anguilla)-Vibrio vulnificus interaction in the gills: Role of the RtxA13 toxin.</title>
        <authorList>
            <person name="Callol A."/>
            <person name="Pajuelo D."/>
            <person name="Ebbesson L."/>
            <person name="Teles M."/>
            <person name="MacKenzie S."/>
            <person name="Amaro C."/>
        </authorList>
    </citation>
    <scope>NUCLEOTIDE SEQUENCE</scope>
</reference>
<evidence type="ECO:0000313" key="1">
    <source>
        <dbReference type="EMBL" id="JAH93367.1"/>
    </source>
</evidence>
<organism evidence="1">
    <name type="scientific">Anguilla anguilla</name>
    <name type="common">European freshwater eel</name>
    <name type="synonym">Muraena anguilla</name>
    <dbReference type="NCBI Taxonomy" id="7936"/>
    <lineage>
        <taxon>Eukaryota</taxon>
        <taxon>Metazoa</taxon>
        <taxon>Chordata</taxon>
        <taxon>Craniata</taxon>
        <taxon>Vertebrata</taxon>
        <taxon>Euteleostomi</taxon>
        <taxon>Actinopterygii</taxon>
        <taxon>Neopterygii</taxon>
        <taxon>Teleostei</taxon>
        <taxon>Anguilliformes</taxon>
        <taxon>Anguillidae</taxon>
        <taxon>Anguilla</taxon>
    </lineage>
</organism>
<sequence length="50" mass="5544">MLLHNAGLDIFILVLKSGRSGSANGTLFKSRNITCMYTRLTVWTCCGYCI</sequence>
<reference evidence="1" key="1">
    <citation type="submission" date="2014-11" db="EMBL/GenBank/DDBJ databases">
        <authorList>
            <person name="Amaro Gonzalez C."/>
        </authorList>
    </citation>
    <scope>NUCLEOTIDE SEQUENCE</scope>
</reference>
<dbReference type="AlphaFoldDB" id="A0A0E9WSM2"/>
<name>A0A0E9WSM2_ANGAN</name>
<accession>A0A0E9WSM2</accession>
<dbReference type="EMBL" id="GBXM01015210">
    <property type="protein sequence ID" value="JAH93367.1"/>
    <property type="molecule type" value="Transcribed_RNA"/>
</dbReference>